<gene>
    <name evidence="2" type="ORF">E7Z79_04810</name>
</gene>
<accession>A0A8T3V5A4</accession>
<proteinExistence type="predicted"/>
<dbReference type="Proteomes" id="UP000783037">
    <property type="component" value="Unassembled WGS sequence"/>
</dbReference>
<reference evidence="2" key="1">
    <citation type="submission" date="2019-04" db="EMBL/GenBank/DDBJ databases">
        <title>Evolution of Biomass-Degrading Anaerobic Consortia Revealed by Metagenomics.</title>
        <authorList>
            <person name="Peng X."/>
        </authorList>
    </citation>
    <scope>NUCLEOTIDE SEQUENCE</scope>
    <source>
        <strain evidence="2">SIG18</strain>
    </source>
</reference>
<dbReference type="RefSeq" id="WP_303738843.1">
    <property type="nucleotide sequence ID" value="NZ_SUTK01000016.1"/>
</dbReference>
<protein>
    <submittedName>
        <fullName evidence="2">Uncharacterized protein</fullName>
    </submittedName>
</protein>
<evidence type="ECO:0000313" key="3">
    <source>
        <dbReference type="Proteomes" id="UP000783037"/>
    </source>
</evidence>
<evidence type="ECO:0000256" key="1">
    <source>
        <dbReference type="SAM" id="Phobius"/>
    </source>
</evidence>
<sequence length="388" mass="43561">MGNTIKLVSGFILFVIGILIAYETAVYNLIDILLIVGLVISIVGIILLVSYFVESNADRTTNKIKEFLESRENGGLSFSAFEKKSDDNKSNGPLRVRKEFNDYDDSAFEELEIGDYPSSDGSYFNDDYDRSSKAVLRVVPQKESEVNFDNQLDFEPYYGKPLKVTRAPKRREGDYYVEEIPEFIVEPTDNSNEIQEALAVERPALEPVFDAPTKRAPEVPAREIKIDVNNPESLPVPKSLNSYVLTDDGMLTSKEAFDNLAVNVHKEIMLEIPSLNDLSDMFLSHVPTIYSRVIINEFDLSDMSYMFLISSLIKQGVHIKTVPKVHSINLITDDSYAMIISEGKGDVEYGAIYNDRNSISNIRADFEKTWNIASNLDENVIMAAGGAK</sequence>
<comment type="caution">
    <text evidence="2">The sequence shown here is derived from an EMBL/GenBank/DDBJ whole genome shotgun (WGS) entry which is preliminary data.</text>
</comment>
<dbReference type="EMBL" id="SUTK01000016">
    <property type="protein sequence ID" value="MBE6501742.1"/>
    <property type="molecule type" value="Genomic_DNA"/>
</dbReference>
<keyword evidence="1" id="KW-1133">Transmembrane helix</keyword>
<name>A0A8T3V5A4_9EURY</name>
<evidence type="ECO:0000313" key="2">
    <source>
        <dbReference type="EMBL" id="MBE6501742.1"/>
    </source>
</evidence>
<keyword evidence="1" id="KW-0472">Membrane</keyword>
<feature type="transmembrane region" description="Helical" evidence="1">
    <location>
        <begin position="7"/>
        <end position="26"/>
    </location>
</feature>
<dbReference type="AlphaFoldDB" id="A0A8T3V5A4"/>
<keyword evidence="1" id="KW-0812">Transmembrane</keyword>
<organism evidence="2 3">
    <name type="scientific">Methanobrevibacter thaueri</name>
    <dbReference type="NCBI Taxonomy" id="190975"/>
    <lineage>
        <taxon>Archaea</taxon>
        <taxon>Methanobacteriati</taxon>
        <taxon>Methanobacteriota</taxon>
        <taxon>Methanomada group</taxon>
        <taxon>Methanobacteria</taxon>
        <taxon>Methanobacteriales</taxon>
        <taxon>Methanobacteriaceae</taxon>
        <taxon>Methanobrevibacter</taxon>
    </lineage>
</organism>
<feature type="transmembrane region" description="Helical" evidence="1">
    <location>
        <begin position="32"/>
        <end position="53"/>
    </location>
</feature>